<dbReference type="SUPFAM" id="SSF55729">
    <property type="entry name" value="Acyl-CoA N-acyltransferases (Nat)"/>
    <property type="match status" value="1"/>
</dbReference>
<evidence type="ECO:0000313" key="2">
    <source>
        <dbReference type="EMBL" id="USJ24273.1"/>
    </source>
</evidence>
<dbReference type="RefSeq" id="WP_089043957.1">
    <property type="nucleotide sequence ID" value="NZ_CAXURO020000001.1"/>
</dbReference>
<name>A0A9Q8Y8M5_ENSAD</name>
<sequence>MHSVPIIETDRLILRPYRRDDFPAYSALFGDAEVIRYVGGVPFTREQSWTRFLRQVGMWHYFGFGFFAIQDRETGGFLGEAGFHDVHRAITPSLEGTMETGWALSPKAHGKGLATEAVSAALKWADHQFPKLRKTCIIDVGNRASIRVAEKHGFKEFWRTTYHGNHVIMFERQQKAAAATGDPRARAHAET</sequence>
<dbReference type="Proteomes" id="UP001055460">
    <property type="component" value="Chromosome"/>
</dbReference>
<dbReference type="GO" id="GO:0016747">
    <property type="term" value="F:acyltransferase activity, transferring groups other than amino-acyl groups"/>
    <property type="evidence" value="ECO:0007669"/>
    <property type="project" value="InterPro"/>
</dbReference>
<dbReference type="InterPro" id="IPR000182">
    <property type="entry name" value="GNAT_dom"/>
</dbReference>
<dbReference type="InterPro" id="IPR016181">
    <property type="entry name" value="Acyl_CoA_acyltransferase"/>
</dbReference>
<dbReference type="Pfam" id="PF13302">
    <property type="entry name" value="Acetyltransf_3"/>
    <property type="match status" value="1"/>
</dbReference>
<dbReference type="Gene3D" id="3.40.630.30">
    <property type="match status" value="1"/>
</dbReference>
<evidence type="ECO:0000259" key="1">
    <source>
        <dbReference type="PROSITE" id="PS51186"/>
    </source>
</evidence>
<evidence type="ECO:0000313" key="3">
    <source>
        <dbReference type="Proteomes" id="UP001055460"/>
    </source>
</evidence>
<proteinExistence type="predicted"/>
<organism evidence="2 3">
    <name type="scientific">Ensifer adhaerens</name>
    <name type="common">Sinorhizobium morelense</name>
    <dbReference type="NCBI Taxonomy" id="106592"/>
    <lineage>
        <taxon>Bacteria</taxon>
        <taxon>Pseudomonadati</taxon>
        <taxon>Pseudomonadota</taxon>
        <taxon>Alphaproteobacteria</taxon>
        <taxon>Hyphomicrobiales</taxon>
        <taxon>Rhizobiaceae</taxon>
        <taxon>Sinorhizobium/Ensifer group</taxon>
        <taxon>Ensifer</taxon>
    </lineage>
</organism>
<dbReference type="EMBL" id="CP098807">
    <property type="protein sequence ID" value="USJ24273.1"/>
    <property type="molecule type" value="Genomic_DNA"/>
</dbReference>
<dbReference type="PROSITE" id="PS51186">
    <property type="entry name" value="GNAT"/>
    <property type="match status" value="1"/>
</dbReference>
<protein>
    <submittedName>
        <fullName evidence="2">GNAT family N-acetyltransferase</fullName>
    </submittedName>
</protein>
<dbReference type="PANTHER" id="PTHR43792:SF16">
    <property type="entry name" value="N-ACETYLTRANSFERASE DOMAIN-CONTAINING PROTEIN"/>
    <property type="match status" value="1"/>
</dbReference>
<dbReference type="InterPro" id="IPR051531">
    <property type="entry name" value="N-acetyltransferase"/>
</dbReference>
<feature type="domain" description="N-acetyltransferase" evidence="1">
    <location>
        <begin position="12"/>
        <end position="174"/>
    </location>
</feature>
<reference evidence="2" key="1">
    <citation type="submission" date="2022-06" db="EMBL/GenBank/DDBJ databases">
        <title>Physiological and biochemical characterization and genomic elucidation of a strain of the genus Ensifer adhaerens M8 that combines arsenic oxidation and chromium reduction.</title>
        <authorList>
            <person name="Li X."/>
            <person name="Yu c."/>
        </authorList>
    </citation>
    <scope>NUCLEOTIDE SEQUENCE</scope>
    <source>
        <strain evidence="2">M8</strain>
    </source>
</reference>
<gene>
    <name evidence="2" type="ORF">NE863_04585</name>
</gene>
<dbReference type="PANTHER" id="PTHR43792">
    <property type="entry name" value="GNAT FAMILY, PUTATIVE (AFU_ORTHOLOGUE AFUA_3G00765)-RELATED-RELATED"/>
    <property type="match status" value="1"/>
</dbReference>
<dbReference type="AlphaFoldDB" id="A0A9Q8Y8M5"/>
<accession>A0A9Q8Y8M5</accession>
<dbReference type="OrthoDB" id="6293260at2"/>